<dbReference type="Proteomes" id="UP000229344">
    <property type="component" value="Unassembled WGS sequence"/>
</dbReference>
<feature type="transmembrane region" description="Helical" evidence="1">
    <location>
        <begin position="212"/>
        <end position="231"/>
    </location>
</feature>
<dbReference type="AlphaFoldDB" id="A0A2H0UEJ2"/>
<keyword evidence="1" id="KW-1133">Transmembrane helix</keyword>
<keyword evidence="1" id="KW-0812">Transmembrane</keyword>
<feature type="transmembrane region" description="Helical" evidence="1">
    <location>
        <begin position="16"/>
        <end position="33"/>
    </location>
</feature>
<reference evidence="3" key="1">
    <citation type="submission" date="2017-09" db="EMBL/GenBank/DDBJ databases">
        <title>Depth-based differentiation of microbial function through sediment-hosted aquifers and enrichment of novel symbionts in the deep terrestrial subsurface.</title>
        <authorList>
            <person name="Probst A.J."/>
            <person name="Ladd B."/>
            <person name="Jarett J.K."/>
            <person name="Geller-Mcgrath D.E."/>
            <person name="Sieber C.M.K."/>
            <person name="Emerson J.B."/>
            <person name="Anantharaman K."/>
            <person name="Thomas B.C."/>
            <person name="Malmstrom R."/>
            <person name="Stieglmeier M."/>
            <person name="Klingl A."/>
            <person name="Woyke T."/>
            <person name="Ryan C.M."/>
            <person name="Banfield J.F."/>
        </authorList>
    </citation>
    <scope>NUCLEOTIDE SEQUENCE [LARGE SCALE GENOMIC DNA]</scope>
</reference>
<organism evidence="2 3">
    <name type="scientific">Candidatus Kaiserbacteria bacterium CG10_big_fil_rev_8_21_14_0_10_47_16</name>
    <dbReference type="NCBI Taxonomy" id="1974608"/>
    <lineage>
        <taxon>Bacteria</taxon>
        <taxon>Candidatus Kaiseribacteriota</taxon>
    </lineage>
</organism>
<gene>
    <name evidence="2" type="ORF">COU16_01335</name>
</gene>
<protein>
    <submittedName>
        <fullName evidence="2">Uncharacterized protein</fullName>
    </submittedName>
</protein>
<sequence>MEKIKEIINNITPTDYIFVFLTIIGFILTFVFYRKSIKNRKPLYAVRSTNLIKNAVGGINDLDISYLGSKVENLSIARVALWNSGSETINYDDVAKSNPMKVKCVNGSNFLAFEIIHKSNESNGFNIVPVVNPDDPGKHLQNELEIKFDYFDKNEGIIIQFSHTGDSGDNIKITGDIKGFGSVRKIGDPIANRIPSISDYFKKIKRRSRIKILGIFLIITPFFVLVTEFIPKSGLETPVFIKYILFLIMTLMYWTLAASILKRRLPSGFDIFDDEIKPYSEEG</sequence>
<comment type="caution">
    <text evidence="2">The sequence shown here is derived from an EMBL/GenBank/DDBJ whole genome shotgun (WGS) entry which is preliminary data.</text>
</comment>
<proteinExistence type="predicted"/>
<keyword evidence="1" id="KW-0472">Membrane</keyword>
<evidence type="ECO:0000313" key="3">
    <source>
        <dbReference type="Proteomes" id="UP000229344"/>
    </source>
</evidence>
<dbReference type="EMBL" id="PFBI01000004">
    <property type="protein sequence ID" value="PIR84811.1"/>
    <property type="molecule type" value="Genomic_DNA"/>
</dbReference>
<feature type="transmembrane region" description="Helical" evidence="1">
    <location>
        <begin position="243"/>
        <end position="261"/>
    </location>
</feature>
<name>A0A2H0UEJ2_9BACT</name>
<evidence type="ECO:0000256" key="1">
    <source>
        <dbReference type="SAM" id="Phobius"/>
    </source>
</evidence>
<accession>A0A2H0UEJ2</accession>
<evidence type="ECO:0000313" key="2">
    <source>
        <dbReference type="EMBL" id="PIR84811.1"/>
    </source>
</evidence>